<evidence type="ECO:0000313" key="2">
    <source>
        <dbReference type="Proteomes" id="UP000263595"/>
    </source>
</evidence>
<dbReference type="Proteomes" id="UP000263595">
    <property type="component" value="Unassembled WGS sequence"/>
</dbReference>
<organism evidence="1 2">
    <name type="scientific">Pseudomonas reidholzensis</name>
    <dbReference type="NCBI Taxonomy" id="1785162"/>
    <lineage>
        <taxon>Bacteria</taxon>
        <taxon>Pseudomonadati</taxon>
        <taxon>Pseudomonadota</taxon>
        <taxon>Gammaproteobacteria</taxon>
        <taxon>Pseudomonadales</taxon>
        <taxon>Pseudomonadaceae</taxon>
        <taxon>Pseudomonas</taxon>
    </lineage>
</organism>
<protein>
    <submittedName>
        <fullName evidence="1">Uncharacterized protein</fullName>
    </submittedName>
</protein>
<dbReference type="AlphaFoldDB" id="A0A383RLS5"/>
<sequence>MEPGFYIVPRSMSYEQVLANLSDPQTSLPHSMLQRLNPTYQQGFKAGEIFIIGDPGNGHTCTRQELQAMSAAQVAREALADLTNEEANFMMRHQADIAGLLSDVSLSMGVAQTMMARSLDDLKNTLRQIELVHQQQFSKYGHLKSPEFFASRQELFKRMDTQLRMSFLNKHMNLGSHDTLRRGLGISSKSLVHHWSKAGAPGAIPGYATHVEKLGRMSKYLQKGGQLGIVIGAGSSVFKIHDACTAGNTEACRKIKFTEAGSFAGGLAGGSVSGLAASRLAAVACLGAGPGALVCNIVVAGAVALVGSTAGMSGGEYLGEVLFEAAGP</sequence>
<evidence type="ECO:0000313" key="1">
    <source>
        <dbReference type="EMBL" id="SYX88047.1"/>
    </source>
</evidence>
<proteinExistence type="predicted"/>
<reference evidence="2" key="1">
    <citation type="submission" date="2018-08" db="EMBL/GenBank/DDBJ databases">
        <authorList>
            <person name="Blom J."/>
        </authorList>
    </citation>
    <scope>NUCLEOTIDE SEQUENCE [LARGE SCALE GENOMIC DNA]</scope>
    <source>
        <strain evidence="2">CCOS 865</strain>
    </source>
</reference>
<keyword evidence="2" id="KW-1185">Reference proteome</keyword>
<dbReference type="RefSeq" id="WP_244216053.1">
    <property type="nucleotide sequence ID" value="NZ_CBCSFL010000002.1"/>
</dbReference>
<gene>
    <name evidence="1" type="ORF">CCOS865_00268</name>
</gene>
<accession>A0A383RLS5</accession>
<name>A0A383RLS5_9PSED</name>
<dbReference type="EMBL" id="UNOZ01000002">
    <property type="protein sequence ID" value="SYX88047.1"/>
    <property type="molecule type" value="Genomic_DNA"/>
</dbReference>